<sequence>MVRITAQPDQWEKVHKLLRNIDDDLVTSRDVIRRLEAATNTLKKIEENLNHDKKNLSSMKSKGRIKENKKPTRNYSHDNGKHRAIQTNFSDVVEEKEWPSSSNSSVQFVNISKVSSDKNNENQSQMDSKPVKSTYQKNFAYHRVTGIPMSLNRPPKAYMAVSVPDPQPQVPLSSSHTSNEEDAILENELHQLKPWKPKHEVENNGELN</sequence>
<feature type="region of interest" description="Disordered" evidence="1">
    <location>
        <begin position="49"/>
        <end position="80"/>
    </location>
</feature>
<name>A0A9P0KMA7_ACAOB</name>
<evidence type="ECO:0000313" key="2">
    <source>
        <dbReference type="EMBL" id="CAH1974391.1"/>
    </source>
</evidence>
<proteinExistence type="predicted"/>
<feature type="region of interest" description="Disordered" evidence="1">
    <location>
        <begin position="162"/>
        <end position="208"/>
    </location>
</feature>
<dbReference type="AlphaFoldDB" id="A0A9P0KMA7"/>
<reference evidence="2" key="1">
    <citation type="submission" date="2022-03" db="EMBL/GenBank/DDBJ databases">
        <authorList>
            <person name="Sayadi A."/>
        </authorList>
    </citation>
    <scope>NUCLEOTIDE SEQUENCE</scope>
</reference>
<gene>
    <name evidence="2" type="ORF">ACAOBT_LOCUS11062</name>
</gene>
<evidence type="ECO:0000256" key="1">
    <source>
        <dbReference type="SAM" id="MobiDB-lite"/>
    </source>
</evidence>
<evidence type="ECO:0000313" key="3">
    <source>
        <dbReference type="Proteomes" id="UP001152888"/>
    </source>
</evidence>
<organism evidence="2 3">
    <name type="scientific">Acanthoscelides obtectus</name>
    <name type="common">Bean weevil</name>
    <name type="synonym">Bruchus obtectus</name>
    <dbReference type="NCBI Taxonomy" id="200917"/>
    <lineage>
        <taxon>Eukaryota</taxon>
        <taxon>Metazoa</taxon>
        <taxon>Ecdysozoa</taxon>
        <taxon>Arthropoda</taxon>
        <taxon>Hexapoda</taxon>
        <taxon>Insecta</taxon>
        <taxon>Pterygota</taxon>
        <taxon>Neoptera</taxon>
        <taxon>Endopterygota</taxon>
        <taxon>Coleoptera</taxon>
        <taxon>Polyphaga</taxon>
        <taxon>Cucujiformia</taxon>
        <taxon>Chrysomeloidea</taxon>
        <taxon>Chrysomelidae</taxon>
        <taxon>Bruchinae</taxon>
        <taxon>Bruchini</taxon>
        <taxon>Acanthoscelides</taxon>
    </lineage>
</organism>
<comment type="caution">
    <text evidence="2">The sequence shown here is derived from an EMBL/GenBank/DDBJ whole genome shotgun (WGS) entry which is preliminary data.</text>
</comment>
<feature type="compositionally biased region" description="Basic and acidic residues" evidence="1">
    <location>
        <begin position="187"/>
        <end position="202"/>
    </location>
</feature>
<protein>
    <submittedName>
        <fullName evidence="2">Uncharacterized protein</fullName>
    </submittedName>
</protein>
<keyword evidence="3" id="KW-1185">Reference proteome</keyword>
<feature type="compositionally biased region" description="Polar residues" evidence="1">
    <location>
        <begin position="121"/>
        <end position="133"/>
    </location>
</feature>
<feature type="compositionally biased region" description="Basic and acidic residues" evidence="1">
    <location>
        <begin position="64"/>
        <end position="80"/>
    </location>
</feature>
<dbReference type="Proteomes" id="UP001152888">
    <property type="component" value="Unassembled WGS sequence"/>
</dbReference>
<accession>A0A9P0KMA7</accession>
<feature type="region of interest" description="Disordered" evidence="1">
    <location>
        <begin position="114"/>
        <end position="133"/>
    </location>
</feature>
<dbReference type="EMBL" id="CAKOFQ010006824">
    <property type="protein sequence ID" value="CAH1974391.1"/>
    <property type="molecule type" value="Genomic_DNA"/>
</dbReference>
<dbReference type="OrthoDB" id="6765325at2759"/>